<dbReference type="InterPro" id="IPR005467">
    <property type="entry name" value="His_kinase_dom"/>
</dbReference>
<evidence type="ECO:0000256" key="2">
    <source>
        <dbReference type="ARBA" id="ARBA00012438"/>
    </source>
</evidence>
<dbReference type="GO" id="GO:0005524">
    <property type="term" value="F:ATP binding"/>
    <property type="evidence" value="ECO:0007669"/>
    <property type="project" value="UniProtKB-KW"/>
</dbReference>
<dbReference type="SUPFAM" id="SSF47384">
    <property type="entry name" value="Homodimeric domain of signal transducing histidine kinase"/>
    <property type="match status" value="1"/>
</dbReference>
<keyword evidence="8" id="KW-0902">Two-component regulatory system</keyword>
<dbReference type="PROSITE" id="PS50109">
    <property type="entry name" value="HIS_KIN"/>
    <property type="match status" value="1"/>
</dbReference>
<evidence type="ECO:0000256" key="1">
    <source>
        <dbReference type="ARBA" id="ARBA00000085"/>
    </source>
</evidence>
<dbReference type="InterPro" id="IPR003661">
    <property type="entry name" value="HisK_dim/P_dom"/>
</dbReference>
<sequence length="483" mass="55471">MKSATMLPFLEELVQYDNDPVLILDTSCKIESINQKAAELLNLAVEVGKPLSMDKLSQSRWYSFLKRIRQESFSFSSFKIKNKDSSFKEIKVLGMFIQKENLVFLKILSDDEKKKFQVSSRGFLNDLPYGIIFFKEDQIFEINSQAVELLKIDVEKGLNLSLESFLSKYHDYKNNKLQFLSDLKKYGQATLEISHLNNEEEVYLTLNCKYNYYLDMYVMTVIDNTENVKLKQNMRDLERLSNMGRMSASITHEIKNLVTSLKGFVELLKDNTTEEGKKYLHVMESEMERMESILSELLYLSKPSKAFEEKVSLLQILKEVVQIMQPHAYSNNVIIQLNSEDNCNSTILGNVNQLKQVFINLVKNAIEVMKKGGTITIELKDVHNKIQVSVQDEGIGIPEENLSKLFTPFFTTKEQGTGLGLCLVKKVVDEHQGKIVVKSTVGVGSTFILEFPNYTEGYTKIYYNDSQLKKWLTTQEVNSLPVV</sequence>
<dbReference type="SUPFAM" id="SSF55874">
    <property type="entry name" value="ATPase domain of HSP90 chaperone/DNA topoisomerase II/histidine kinase"/>
    <property type="match status" value="1"/>
</dbReference>
<accession>A0A840PS04</accession>
<dbReference type="Gene3D" id="3.30.565.10">
    <property type="entry name" value="Histidine kinase-like ATPase, C-terminal domain"/>
    <property type="match status" value="1"/>
</dbReference>
<evidence type="ECO:0000256" key="5">
    <source>
        <dbReference type="ARBA" id="ARBA00022741"/>
    </source>
</evidence>
<keyword evidence="11" id="KW-1185">Reference proteome</keyword>
<feature type="domain" description="Histidine kinase" evidence="9">
    <location>
        <begin position="249"/>
        <end position="455"/>
    </location>
</feature>
<dbReference type="Pfam" id="PF02518">
    <property type="entry name" value="HATPase_c"/>
    <property type="match status" value="1"/>
</dbReference>
<dbReference type="SMART" id="SM00388">
    <property type="entry name" value="HisKA"/>
    <property type="match status" value="1"/>
</dbReference>
<keyword evidence="4 10" id="KW-0808">Transferase</keyword>
<protein>
    <recommendedName>
        <fullName evidence="2">histidine kinase</fullName>
        <ecNumber evidence="2">2.7.13.3</ecNumber>
    </recommendedName>
</protein>
<evidence type="ECO:0000313" key="11">
    <source>
        <dbReference type="Proteomes" id="UP000557217"/>
    </source>
</evidence>
<keyword evidence="3" id="KW-0597">Phosphoprotein</keyword>
<dbReference type="Pfam" id="PF00512">
    <property type="entry name" value="HisKA"/>
    <property type="match status" value="1"/>
</dbReference>
<reference evidence="10 11" key="1">
    <citation type="submission" date="2020-08" db="EMBL/GenBank/DDBJ databases">
        <title>Genomic Encyclopedia of Type Strains, Phase IV (KMG-IV): sequencing the most valuable type-strain genomes for metagenomic binning, comparative biology and taxonomic classification.</title>
        <authorList>
            <person name="Goeker M."/>
        </authorList>
    </citation>
    <scope>NUCLEOTIDE SEQUENCE [LARGE SCALE GENOMIC DNA]</scope>
    <source>
        <strain evidence="10 11">DSM 10633</strain>
    </source>
</reference>
<name>A0A840PS04_URETH</name>
<dbReference type="EC" id="2.7.13.3" evidence="2"/>
<evidence type="ECO:0000256" key="8">
    <source>
        <dbReference type="ARBA" id="ARBA00023012"/>
    </source>
</evidence>
<evidence type="ECO:0000256" key="6">
    <source>
        <dbReference type="ARBA" id="ARBA00022777"/>
    </source>
</evidence>
<dbReference type="CDD" id="cd00075">
    <property type="entry name" value="HATPase"/>
    <property type="match status" value="1"/>
</dbReference>
<dbReference type="InterPro" id="IPR036097">
    <property type="entry name" value="HisK_dim/P_sf"/>
</dbReference>
<dbReference type="RefSeq" id="WP_168412445.1">
    <property type="nucleotide sequence ID" value="NZ_JAAXPW010000019.1"/>
</dbReference>
<keyword evidence="7" id="KW-0067">ATP-binding</keyword>
<comment type="catalytic activity">
    <reaction evidence="1">
        <text>ATP + protein L-histidine = ADP + protein N-phospho-L-histidine.</text>
        <dbReference type="EC" id="2.7.13.3"/>
    </reaction>
</comment>
<dbReference type="AlphaFoldDB" id="A0A840PS04"/>
<dbReference type="InterPro" id="IPR004358">
    <property type="entry name" value="Sig_transdc_His_kin-like_C"/>
</dbReference>
<keyword evidence="6 10" id="KW-0418">Kinase</keyword>
<evidence type="ECO:0000259" key="9">
    <source>
        <dbReference type="PROSITE" id="PS50109"/>
    </source>
</evidence>
<dbReference type="PANTHER" id="PTHR43065:SF10">
    <property type="entry name" value="PEROXIDE STRESS-ACTIVATED HISTIDINE KINASE MAK3"/>
    <property type="match status" value="1"/>
</dbReference>
<proteinExistence type="predicted"/>
<dbReference type="InterPro" id="IPR003594">
    <property type="entry name" value="HATPase_dom"/>
</dbReference>
<gene>
    <name evidence="10" type="ORF">HNR36_001649</name>
</gene>
<dbReference type="Proteomes" id="UP000557217">
    <property type="component" value="Unassembled WGS sequence"/>
</dbReference>
<keyword evidence="5" id="KW-0547">Nucleotide-binding</keyword>
<dbReference type="PRINTS" id="PR00344">
    <property type="entry name" value="BCTRLSENSOR"/>
</dbReference>
<evidence type="ECO:0000313" key="10">
    <source>
        <dbReference type="EMBL" id="MBB5149259.1"/>
    </source>
</evidence>
<dbReference type="Gene3D" id="1.10.287.130">
    <property type="match status" value="1"/>
</dbReference>
<dbReference type="EMBL" id="JACHGZ010000017">
    <property type="protein sequence ID" value="MBB5149259.1"/>
    <property type="molecule type" value="Genomic_DNA"/>
</dbReference>
<evidence type="ECO:0000256" key="7">
    <source>
        <dbReference type="ARBA" id="ARBA00022840"/>
    </source>
</evidence>
<comment type="caution">
    <text evidence="10">The sequence shown here is derived from an EMBL/GenBank/DDBJ whole genome shotgun (WGS) entry which is preliminary data.</text>
</comment>
<dbReference type="PANTHER" id="PTHR43065">
    <property type="entry name" value="SENSOR HISTIDINE KINASE"/>
    <property type="match status" value="1"/>
</dbReference>
<dbReference type="GO" id="GO:0000155">
    <property type="term" value="F:phosphorelay sensor kinase activity"/>
    <property type="evidence" value="ECO:0007669"/>
    <property type="project" value="InterPro"/>
</dbReference>
<evidence type="ECO:0000256" key="3">
    <source>
        <dbReference type="ARBA" id="ARBA00022553"/>
    </source>
</evidence>
<dbReference type="CDD" id="cd00082">
    <property type="entry name" value="HisKA"/>
    <property type="match status" value="1"/>
</dbReference>
<dbReference type="SMART" id="SM00387">
    <property type="entry name" value="HATPase_c"/>
    <property type="match status" value="1"/>
</dbReference>
<dbReference type="InterPro" id="IPR036890">
    <property type="entry name" value="HATPase_C_sf"/>
</dbReference>
<evidence type="ECO:0000256" key="4">
    <source>
        <dbReference type="ARBA" id="ARBA00022679"/>
    </source>
</evidence>
<organism evidence="10 11">
    <name type="scientific">Ureibacillus thermosphaericus</name>
    <dbReference type="NCBI Taxonomy" id="51173"/>
    <lineage>
        <taxon>Bacteria</taxon>
        <taxon>Bacillati</taxon>
        <taxon>Bacillota</taxon>
        <taxon>Bacilli</taxon>
        <taxon>Bacillales</taxon>
        <taxon>Caryophanaceae</taxon>
        <taxon>Ureibacillus</taxon>
    </lineage>
</organism>